<keyword evidence="2" id="KW-1185">Reference proteome</keyword>
<evidence type="ECO:0000313" key="1">
    <source>
        <dbReference type="EMBL" id="KAG7377878.1"/>
    </source>
</evidence>
<dbReference type="AlphaFoldDB" id="A0A8T1VCP9"/>
<dbReference type="OrthoDB" id="128754at2759"/>
<gene>
    <name evidence="1" type="primary">ERCC6_14</name>
    <name evidence="1" type="ORF">PHYPSEUDO_010882</name>
</gene>
<protein>
    <submittedName>
        <fullName evidence="1">DNA excision repair protein ERCC-6</fullName>
    </submittedName>
</protein>
<reference evidence="1" key="1">
    <citation type="submission" date="2021-02" db="EMBL/GenBank/DDBJ databases">
        <authorList>
            <person name="Palmer J.M."/>
        </authorList>
    </citation>
    <scope>NUCLEOTIDE SEQUENCE</scope>
    <source>
        <strain evidence="1">SCRP734</strain>
    </source>
</reference>
<organism evidence="1 2">
    <name type="scientific">Phytophthora pseudosyringae</name>
    <dbReference type="NCBI Taxonomy" id="221518"/>
    <lineage>
        <taxon>Eukaryota</taxon>
        <taxon>Sar</taxon>
        <taxon>Stramenopiles</taxon>
        <taxon>Oomycota</taxon>
        <taxon>Peronosporomycetes</taxon>
        <taxon>Peronosporales</taxon>
        <taxon>Peronosporaceae</taxon>
        <taxon>Phytophthora</taxon>
    </lineage>
</organism>
<dbReference type="EMBL" id="JAGDFM010000474">
    <property type="protein sequence ID" value="KAG7377878.1"/>
    <property type="molecule type" value="Genomic_DNA"/>
</dbReference>
<accession>A0A8T1VCP9</accession>
<proteinExistence type="predicted"/>
<dbReference type="Proteomes" id="UP000694044">
    <property type="component" value="Unassembled WGS sequence"/>
</dbReference>
<evidence type="ECO:0000313" key="2">
    <source>
        <dbReference type="Proteomes" id="UP000694044"/>
    </source>
</evidence>
<sequence>MATAPLLAVALVFRSRPGFDGIDHVIDAVSTYADSSVELPLHRACNRGFVALLDRIWASSFTLSLMEAARGNDVEVVRWLFAHFPGCGVRGGGRGGAGNADGGLILATKTLYMRRLLAMRTSCGGCTKQRTMKTGTTSGLRGLLLLRGRGVGAVA</sequence>
<name>A0A8T1VCP9_9STRA</name>
<comment type="caution">
    <text evidence="1">The sequence shown here is derived from an EMBL/GenBank/DDBJ whole genome shotgun (WGS) entry which is preliminary data.</text>
</comment>